<organism evidence="1">
    <name type="scientific">Daphnia magna</name>
    <dbReference type="NCBI Taxonomy" id="35525"/>
    <lineage>
        <taxon>Eukaryota</taxon>
        <taxon>Metazoa</taxon>
        <taxon>Ecdysozoa</taxon>
        <taxon>Arthropoda</taxon>
        <taxon>Crustacea</taxon>
        <taxon>Branchiopoda</taxon>
        <taxon>Diplostraca</taxon>
        <taxon>Cladocera</taxon>
        <taxon>Anomopoda</taxon>
        <taxon>Daphniidae</taxon>
        <taxon>Daphnia</taxon>
    </lineage>
</organism>
<name>A0A0P6I6A3_9CRUS</name>
<accession>A0A0P6I6A3</accession>
<dbReference type="AlphaFoldDB" id="A0A0P6I6A3"/>
<dbReference type="EMBL" id="GDIQ01034882">
    <property type="protein sequence ID" value="JAN59855.1"/>
    <property type="molecule type" value="Transcribed_RNA"/>
</dbReference>
<protein>
    <submittedName>
        <fullName evidence="1">Uncharacterized protein</fullName>
    </submittedName>
</protein>
<evidence type="ECO:0000313" key="1">
    <source>
        <dbReference type="EMBL" id="JAN59855.1"/>
    </source>
</evidence>
<sequence>MIVGYLILLISMKNRGGQSENDEELFNSSFHSFTRFSRLLVFVLEFIIAVSFLDFFLIQFTVIWQSEMNLNKLLPWSCQCWRSMGSALSR</sequence>
<proteinExistence type="predicted"/>
<reference evidence="1" key="1">
    <citation type="submission" date="2015-10" db="EMBL/GenBank/DDBJ databases">
        <title>EvidentialGene: Evidence-directed Construction of Complete mRNA Transcriptomes without Genomes.</title>
        <authorList>
            <person name="Gilbert D.G."/>
        </authorList>
    </citation>
    <scope>NUCLEOTIDE SEQUENCE</scope>
</reference>